<accession>A0ABU5E8I5</accession>
<name>A0ABU5E8I5_9PROT</name>
<comment type="similarity">
    <text evidence="1">Belongs to the UPF0162 family.</text>
</comment>
<dbReference type="RefSeq" id="WP_320506957.1">
    <property type="nucleotide sequence ID" value="NZ_JAXCLW010000001.1"/>
</dbReference>
<evidence type="ECO:0000313" key="4">
    <source>
        <dbReference type="Proteomes" id="UP001279642"/>
    </source>
</evidence>
<dbReference type="Pfam" id="PF13369">
    <property type="entry name" value="Transglut_core2"/>
    <property type="match status" value="1"/>
</dbReference>
<dbReference type="PANTHER" id="PTHR31350:SF21">
    <property type="entry name" value="F-BOX ONLY PROTEIN 21"/>
    <property type="match status" value="1"/>
</dbReference>
<dbReference type="Proteomes" id="UP001279642">
    <property type="component" value="Unassembled WGS sequence"/>
</dbReference>
<feature type="domain" description="Protein SirB1 N-terminal" evidence="2">
    <location>
        <begin position="49"/>
        <end position="208"/>
    </location>
</feature>
<organism evidence="3 4">
    <name type="scientific">Dongia soli</name>
    <dbReference type="NCBI Taxonomy" id="600628"/>
    <lineage>
        <taxon>Bacteria</taxon>
        <taxon>Pseudomonadati</taxon>
        <taxon>Pseudomonadota</taxon>
        <taxon>Alphaproteobacteria</taxon>
        <taxon>Rhodospirillales</taxon>
        <taxon>Dongiaceae</taxon>
        <taxon>Dongia</taxon>
    </lineage>
</organism>
<dbReference type="Pfam" id="PF13371">
    <property type="entry name" value="TPR_9"/>
    <property type="match status" value="1"/>
</dbReference>
<keyword evidence="4" id="KW-1185">Reference proteome</keyword>
<comment type="caution">
    <text evidence="3">The sequence shown here is derived from an EMBL/GenBank/DDBJ whole genome shotgun (WGS) entry which is preliminary data.</text>
</comment>
<evidence type="ECO:0000256" key="1">
    <source>
        <dbReference type="ARBA" id="ARBA00007100"/>
    </source>
</evidence>
<dbReference type="InterPro" id="IPR011990">
    <property type="entry name" value="TPR-like_helical_dom_sf"/>
</dbReference>
<evidence type="ECO:0000313" key="3">
    <source>
        <dbReference type="EMBL" id="MDY0881915.1"/>
    </source>
</evidence>
<reference evidence="3 4" key="1">
    <citation type="journal article" date="2016" name="Antonie Van Leeuwenhoek">
        <title>Dongia soli sp. nov., isolated from soil from Dokdo, Korea.</title>
        <authorList>
            <person name="Kim D.U."/>
            <person name="Lee H."/>
            <person name="Kim H."/>
            <person name="Kim S.G."/>
            <person name="Ka J.O."/>
        </authorList>
    </citation>
    <scope>NUCLEOTIDE SEQUENCE [LARGE SCALE GENOMIC DNA]</scope>
    <source>
        <strain evidence="3 4">D78</strain>
    </source>
</reference>
<dbReference type="PANTHER" id="PTHR31350">
    <property type="entry name" value="SI:DKEY-261L7.2"/>
    <property type="match status" value="1"/>
</dbReference>
<dbReference type="SUPFAM" id="SSF48452">
    <property type="entry name" value="TPR-like"/>
    <property type="match status" value="1"/>
</dbReference>
<gene>
    <name evidence="3" type="ORF">SMD27_03605</name>
</gene>
<dbReference type="InterPro" id="IPR032698">
    <property type="entry name" value="SirB1_N"/>
</dbReference>
<sequence>MTEDVAAKGWQSPDVYLRAIGAAPELPLDVAEAALAFAALDCPEVDPREYRAHLGTLAEDLRQLARLEDLSTDDADAILAVRADMLRNVLSTRHGYRGDQSTYDDLQNANLIRVIDRRRGLPVALSILYIHAARALNWQIEGVNFPGHFMIRLRVGNRAVILDPFDQGAPRDIVDLREKLKAMAGEKAELRPDQSAAVSDRDILLRLQNNLKLRLVQEGELQRAVAVVERMLWIAPDQAAFWREAGLIHHRLGHLTAARQALQRFLGFDSSPAQRHQAARLLQEIERILQ</sequence>
<dbReference type="EMBL" id="JAXCLW010000001">
    <property type="protein sequence ID" value="MDY0881915.1"/>
    <property type="molecule type" value="Genomic_DNA"/>
</dbReference>
<protein>
    <submittedName>
        <fullName evidence="3">Tetratricopeptide repeat protein</fullName>
    </submittedName>
</protein>
<proteinExistence type="inferred from homology"/>
<evidence type="ECO:0000259" key="2">
    <source>
        <dbReference type="Pfam" id="PF13369"/>
    </source>
</evidence>
<dbReference type="Gene3D" id="1.25.40.10">
    <property type="entry name" value="Tetratricopeptide repeat domain"/>
    <property type="match status" value="1"/>
</dbReference>